<dbReference type="PANTHER" id="PTHR33606">
    <property type="entry name" value="PROTEIN YCII"/>
    <property type="match status" value="1"/>
</dbReference>
<dbReference type="Pfam" id="PF03795">
    <property type="entry name" value="YCII"/>
    <property type="match status" value="1"/>
</dbReference>
<protein>
    <submittedName>
        <fullName evidence="2">HGL310Wp</fullName>
    </submittedName>
</protein>
<dbReference type="InterPro" id="IPR011008">
    <property type="entry name" value="Dimeric_a/b-barrel"/>
</dbReference>
<dbReference type="GeneID" id="28725358"/>
<dbReference type="AlphaFoldDB" id="A0A0X8HV29"/>
<dbReference type="Gene3D" id="3.30.70.1060">
    <property type="entry name" value="Dimeric alpha+beta barrel"/>
    <property type="match status" value="1"/>
</dbReference>
<dbReference type="RefSeq" id="XP_017989026.1">
    <property type="nucleotide sequence ID" value="XM_018133811.1"/>
</dbReference>
<gene>
    <name evidence="2" type="ORF">AW171_hschr74038</name>
</gene>
<reference evidence="2 3" key="1">
    <citation type="submission" date="2016-01" db="EMBL/GenBank/DDBJ databases">
        <title>Genome sequence of the yeast Holleya sinecauda.</title>
        <authorList>
            <person name="Dietrich F.S."/>
        </authorList>
    </citation>
    <scope>NUCLEOTIDE SEQUENCE [LARGE SCALE GENOMIC DNA]</scope>
    <source>
        <strain evidence="2 3">ATCC 58844</strain>
    </source>
</reference>
<evidence type="ECO:0000259" key="1">
    <source>
        <dbReference type="Pfam" id="PF03795"/>
    </source>
</evidence>
<dbReference type="SUPFAM" id="SSF54909">
    <property type="entry name" value="Dimeric alpha+beta barrel"/>
    <property type="match status" value="1"/>
</dbReference>
<evidence type="ECO:0000313" key="2">
    <source>
        <dbReference type="EMBL" id="AMD22030.1"/>
    </source>
</evidence>
<dbReference type="InterPro" id="IPR051807">
    <property type="entry name" value="Sec-metab_biosynth-assoc"/>
</dbReference>
<dbReference type="Proteomes" id="UP000243052">
    <property type="component" value="Chromosome vii"/>
</dbReference>
<feature type="domain" description="YCII-related" evidence="1">
    <location>
        <begin position="4"/>
        <end position="84"/>
    </location>
</feature>
<evidence type="ECO:0000313" key="3">
    <source>
        <dbReference type="Proteomes" id="UP000243052"/>
    </source>
</evidence>
<organism evidence="2 3">
    <name type="scientific">Eremothecium sinecaudum</name>
    <dbReference type="NCBI Taxonomy" id="45286"/>
    <lineage>
        <taxon>Eukaryota</taxon>
        <taxon>Fungi</taxon>
        <taxon>Dikarya</taxon>
        <taxon>Ascomycota</taxon>
        <taxon>Saccharomycotina</taxon>
        <taxon>Saccharomycetes</taxon>
        <taxon>Saccharomycetales</taxon>
        <taxon>Saccharomycetaceae</taxon>
        <taxon>Eremothecium</taxon>
    </lineage>
</organism>
<name>A0A0X8HV29_9SACH</name>
<sequence>MVNWVAIIYDKPGVDRTPYLEEHIKTISPLFKQGKIKCGGPIFKEVVDGEASEIIGANIVFETDNKEEVIEIFQNDVFVKEGIWDLDTLILHPVKYITLSGQEEE</sequence>
<dbReference type="PANTHER" id="PTHR33606:SF3">
    <property type="entry name" value="PROTEIN YCII"/>
    <property type="match status" value="1"/>
</dbReference>
<dbReference type="OrthoDB" id="5519740at2759"/>
<dbReference type="EMBL" id="CP014247">
    <property type="protein sequence ID" value="AMD22030.1"/>
    <property type="molecule type" value="Genomic_DNA"/>
</dbReference>
<keyword evidence="3" id="KW-1185">Reference proteome</keyword>
<proteinExistence type="predicted"/>
<dbReference type="InterPro" id="IPR005545">
    <property type="entry name" value="YCII"/>
</dbReference>
<accession>A0A0X8HV29</accession>